<feature type="compositionally biased region" description="Basic and acidic residues" evidence="1">
    <location>
        <begin position="11"/>
        <end position="29"/>
    </location>
</feature>
<protein>
    <submittedName>
        <fullName evidence="2">Uncharacterized protein</fullName>
    </submittedName>
</protein>
<evidence type="ECO:0000313" key="2">
    <source>
        <dbReference type="EMBL" id="CDW38171.1"/>
    </source>
</evidence>
<dbReference type="EMBL" id="HACA01020810">
    <property type="protein sequence ID" value="CDW38171.1"/>
    <property type="molecule type" value="Transcribed_RNA"/>
</dbReference>
<organism evidence="2">
    <name type="scientific">Lepeophtheirus salmonis</name>
    <name type="common">Salmon louse</name>
    <name type="synonym">Caligus salmonis</name>
    <dbReference type="NCBI Taxonomy" id="72036"/>
    <lineage>
        <taxon>Eukaryota</taxon>
        <taxon>Metazoa</taxon>
        <taxon>Ecdysozoa</taxon>
        <taxon>Arthropoda</taxon>
        <taxon>Crustacea</taxon>
        <taxon>Multicrustacea</taxon>
        <taxon>Hexanauplia</taxon>
        <taxon>Copepoda</taxon>
        <taxon>Siphonostomatoida</taxon>
        <taxon>Caligidae</taxon>
        <taxon>Lepeophtheirus</taxon>
    </lineage>
</organism>
<name>A0A0K2UKE5_LEPSM</name>
<sequence>MSICTVNDPSIRGDEIYGVSSKERISPGT</sequence>
<dbReference type="AlphaFoldDB" id="A0A0K2UKE5"/>
<reference evidence="2" key="1">
    <citation type="submission" date="2014-05" db="EMBL/GenBank/DDBJ databases">
        <authorList>
            <person name="Chronopoulou M."/>
        </authorList>
    </citation>
    <scope>NUCLEOTIDE SEQUENCE</scope>
    <source>
        <tissue evidence="2">Whole organism</tissue>
    </source>
</reference>
<feature type="region of interest" description="Disordered" evidence="1">
    <location>
        <begin position="1"/>
        <end position="29"/>
    </location>
</feature>
<evidence type="ECO:0000256" key="1">
    <source>
        <dbReference type="SAM" id="MobiDB-lite"/>
    </source>
</evidence>
<accession>A0A0K2UKE5</accession>
<proteinExistence type="predicted"/>